<dbReference type="PANTHER" id="PTHR20883">
    <property type="entry name" value="PHYTANOYL-COA DIOXYGENASE DOMAIN CONTAINING 1"/>
    <property type="match status" value="1"/>
</dbReference>
<protein>
    <recommendedName>
        <fullName evidence="3">Phytanoyl-CoA dioxygenase</fullName>
    </recommendedName>
</protein>
<dbReference type="OrthoDB" id="9814777at2"/>
<accession>I0IJA0</accession>
<dbReference type="eggNOG" id="COG5285">
    <property type="taxonomic scope" value="Bacteria"/>
</dbReference>
<proteinExistence type="predicted"/>
<dbReference type="KEGG" id="phm:PSMK_31790"/>
<dbReference type="InterPro" id="IPR008775">
    <property type="entry name" value="Phytyl_CoA_dOase-like"/>
</dbReference>
<dbReference type="EMBL" id="AP012338">
    <property type="protein sequence ID" value="BAM05338.1"/>
    <property type="molecule type" value="Genomic_DNA"/>
</dbReference>
<dbReference type="STRING" id="1142394.PSMK_31790"/>
<organism evidence="1 2">
    <name type="scientific">Phycisphaera mikurensis (strain NBRC 102666 / KCTC 22515 / FYK2301M01)</name>
    <dbReference type="NCBI Taxonomy" id="1142394"/>
    <lineage>
        <taxon>Bacteria</taxon>
        <taxon>Pseudomonadati</taxon>
        <taxon>Planctomycetota</taxon>
        <taxon>Phycisphaerae</taxon>
        <taxon>Phycisphaerales</taxon>
        <taxon>Phycisphaeraceae</taxon>
        <taxon>Phycisphaera</taxon>
    </lineage>
</organism>
<dbReference type="RefSeq" id="WP_014438541.1">
    <property type="nucleotide sequence ID" value="NC_017080.1"/>
</dbReference>
<dbReference type="PANTHER" id="PTHR20883:SF49">
    <property type="entry name" value="PHYTANOYL-COA DIOXYGENASE"/>
    <property type="match status" value="1"/>
</dbReference>
<evidence type="ECO:0000313" key="2">
    <source>
        <dbReference type="Proteomes" id="UP000007881"/>
    </source>
</evidence>
<dbReference type="SUPFAM" id="SSF51197">
    <property type="entry name" value="Clavaminate synthase-like"/>
    <property type="match status" value="1"/>
</dbReference>
<name>I0IJA0_PHYMF</name>
<dbReference type="HOGENOM" id="CLU_048953_8_0_0"/>
<dbReference type="GO" id="GO:0016706">
    <property type="term" value="F:2-oxoglutarate-dependent dioxygenase activity"/>
    <property type="evidence" value="ECO:0007669"/>
    <property type="project" value="UniProtKB-ARBA"/>
</dbReference>
<gene>
    <name evidence="1" type="ordered locus">PSMK_31790</name>
</gene>
<keyword evidence="2" id="KW-1185">Reference proteome</keyword>
<dbReference type="Gene3D" id="2.60.120.620">
    <property type="entry name" value="q2cbj1_9rhob like domain"/>
    <property type="match status" value="1"/>
</dbReference>
<evidence type="ECO:0008006" key="3">
    <source>
        <dbReference type="Google" id="ProtNLM"/>
    </source>
</evidence>
<sequence length="289" mass="32645">MTTSTPQAPPAPAVPAAIRQELQTPMEPTPEQVRRFRTDGYLKWKDFFSPELLAFFDPIVTACLHDRNPLKDVPMEQRSAYDRAFIQVPNLWTFNDTVRELSTSVRAASAASRLLGTTGVRMYHDQALYKEAGGGFTPWHVDQHYWPIGTEKTVTIWFPFTEVPVEKGPLMFGKESHHKHIAREVAISEDSEKIIGEAIKSHRVVEEMSGYGLGEVSFHYGWTLHRAAPNTTDDSRRVLTVIYVAEDAEVIEPKYDAHRSDLREWMPGLKPGDAVDSPLNPVLFREASA</sequence>
<dbReference type="GO" id="GO:0005506">
    <property type="term" value="F:iron ion binding"/>
    <property type="evidence" value="ECO:0007669"/>
    <property type="project" value="UniProtKB-ARBA"/>
</dbReference>
<dbReference type="Proteomes" id="UP000007881">
    <property type="component" value="Chromosome"/>
</dbReference>
<dbReference type="Pfam" id="PF05721">
    <property type="entry name" value="PhyH"/>
    <property type="match status" value="1"/>
</dbReference>
<reference evidence="1 2" key="1">
    <citation type="submission" date="2012-02" db="EMBL/GenBank/DDBJ databases">
        <title>Complete genome sequence of Phycisphaera mikurensis NBRC 102666.</title>
        <authorList>
            <person name="Ankai A."/>
            <person name="Hosoyama A."/>
            <person name="Terui Y."/>
            <person name="Sekine M."/>
            <person name="Fukai R."/>
            <person name="Kato Y."/>
            <person name="Nakamura S."/>
            <person name="Yamada-Narita S."/>
            <person name="Kawakoshi A."/>
            <person name="Fukunaga Y."/>
            <person name="Yamazaki S."/>
            <person name="Fujita N."/>
        </authorList>
    </citation>
    <scope>NUCLEOTIDE SEQUENCE [LARGE SCALE GENOMIC DNA]</scope>
    <source>
        <strain evidence="2">NBRC 102666 / KCTC 22515 / FYK2301M01</strain>
    </source>
</reference>
<dbReference type="AlphaFoldDB" id="I0IJA0"/>
<evidence type="ECO:0000313" key="1">
    <source>
        <dbReference type="EMBL" id="BAM05338.1"/>
    </source>
</evidence>